<reference evidence="2 3" key="1">
    <citation type="submission" date="2017-11" db="EMBL/GenBank/DDBJ databases">
        <title>Draft genome of Arthrobacter agilis strain UMCV2, a plant growth-promoting rhizobacterium and biocontrol capacity of phytopathogenic fungi.</title>
        <authorList>
            <person name="Martinez-Camara R."/>
            <person name="Santoyo G."/>
            <person name="Moreno-Hagelsieb G."/>
            <person name="Valencia-Cantero E."/>
        </authorList>
    </citation>
    <scope>NUCLEOTIDE SEQUENCE [LARGE SCALE GENOMIC DNA]</scope>
    <source>
        <strain evidence="2 3">UMCV2</strain>
    </source>
</reference>
<gene>
    <name evidence="2" type="ORF">CVO76_00460</name>
</gene>
<proteinExistence type="predicted"/>
<dbReference type="EMBL" id="CP024915">
    <property type="protein sequence ID" value="AUZ86286.1"/>
    <property type="molecule type" value="Genomic_DNA"/>
</dbReference>
<dbReference type="AlphaFoldDB" id="A0A2L0UAK9"/>
<evidence type="ECO:0000256" key="1">
    <source>
        <dbReference type="SAM" id="Phobius"/>
    </source>
</evidence>
<name>A0A2L0UAK9_9MICC</name>
<feature type="transmembrane region" description="Helical" evidence="1">
    <location>
        <begin position="197"/>
        <end position="214"/>
    </location>
</feature>
<protein>
    <submittedName>
        <fullName evidence="2">Uncharacterized protein</fullName>
    </submittedName>
</protein>
<accession>A0A2L0UAK9</accession>
<feature type="transmembrane region" description="Helical" evidence="1">
    <location>
        <begin position="82"/>
        <end position="102"/>
    </location>
</feature>
<feature type="transmembrane region" description="Helical" evidence="1">
    <location>
        <begin position="143"/>
        <end position="160"/>
    </location>
</feature>
<dbReference type="Pfam" id="PF22765">
    <property type="entry name" value="DUF7010"/>
    <property type="match status" value="1"/>
</dbReference>
<evidence type="ECO:0000313" key="2">
    <source>
        <dbReference type="EMBL" id="AUZ86286.1"/>
    </source>
</evidence>
<feature type="transmembrane region" description="Helical" evidence="1">
    <location>
        <begin position="220"/>
        <end position="244"/>
    </location>
</feature>
<keyword evidence="1" id="KW-0812">Transmembrane</keyword>
<sequence>MTTIVEPQWLERSGTSGNQSSIQLLGLITTARDRNWNVAPDHEIDAFRAVRSPTKGCPVARNSSTTSSPVDSPPRFIDPRRWGTLIGLFGAGVFVFSYTPGFAEFTTVAARILVIAAITGTLWFLFASPRFLGPFSAPRGRHIGIYLLCVIMEFALIAFGTGRLTSLGKPELQPALIALVVGLHFIPFAWAFRERMFYTLGSVLALLGGAGLLIGTGTSALTAAVGAGLMMSLILLAYSLGMFAGPRPGNDR</sequence>
<feature type="transmembrane region" description="Helical" evidence="1">
    <location>
        <begin position="172"/>
        <end position="190"/>
    </location>
</feature>
<feature type="transmembrane region" description="Helical" evidence="1">
    <location>
        <begin position="108"/>
        <end position="131"/>
    </location>
</feature>
<keyword evidence="1" id="KW-0472">Membrane</keyword>
<organism evidence="2 3">
    <name type="scientific">Arthrobacter agilis</name>
    <dbReference type="NCBI Taxonomy" id="37921"/>
    <lineage>
        <taxon>Bacteria</taxon>
        <taxon>Bacillati</taxon>
        <taxon>Actinomycetota</taxon>
        <taxon>Actinomycetes</taxon>
        <taxon>Micrococcales</taxon>
        <taxon>Micrococcaceae</taxon>
        <taxon>Arthrobacter</taxon>
    </lineage>
</organism>
<dbReference type="InterPro" id="IPR053824">
    <property type="entry name" value="DUF7010"/>
</dbReference>
<keyword evidence="1" id="KW-1133">Transmembrane helix</keyword>
<dbReference type="RefSeq" id="WP_208740305.1">
    <property type="nucleotide sequence ID" value="NZ_CP024915.1"/>
</dbReference>
<dbReference type="Proteomes" id="UP000239187">
    <property type="component" value="Chromosome"/>
</dbReference>
<evidence type="ECO:0000313" key="3">
    <source>
        <dbReference type="Proteomes" id="UP000239187"/>
    </source>
</evidence>